<dbReference type="EMBL" id="CANTUO010000002">
    <property type="protein sequence ID" value="CAI5757969.1"/>
    <property type="molecule type" value="Genomic_DNA"/>
</dbReference>
<dbReference type="AlphaFoldDB" id="A0A9W4TW35"/>
<evidence type="ECO:0000313" key="4">
    <source>
        <dbReference type="EMBL" id="CAI5757969.1"/>
    </source>
</evidence>
<dbReference type="Proteomes" id="UP001152885">
    <property type="component" value="Unassembled WGS sequence"/>
</dbReference>
<sequence length="490" mass="56570">MPLLSDLDYSNPVKLPINLETIAIIGGGASGAIILDTLLKEPSNIKRIVVYERQDKLGGIWLYNKDTISTPNDIIKSGNLNFDNDPQLDNPFKSSYSNYLILPKNTQERFIETPSYFDIKTNIVERLMTYSDVNKWNVSGSSEDGKYVPGNIVQEYIEKYIVRNINESRFELKLGTAVEDVERYDKDQGGYGFKLTIRTPYNKDQDYWYQDRFDYVIVATGHYHVPYIPYVPGLRELQELKPNIVQHAKFFRTSTPYRNKTVVVVGSRASGADLTKFVAKEENTRVYQSIRNSVNMKKSNFENVEKKPVIREITTDDDEVKVVFEDGSIVYNPDYIIYCTGYLFSYPFLNRLFNNSLTYQGQTVANLYQHTFLINEPLISIIGVPIDAISFRAFEYQAILIARFITGKIALPSRRIQSEWVNDRYKLKKNSRAYHTIGVDDALEYMTTLTELGQVSSKTPIGRQFPEITPEMVQLHRESGEILRKFWDEY</sequence>
<dbReference type="PANTHER" id="PTHR23023">
    <property type="entry name" value="DIMETHYLANILINE MONOOXYGENASE"/>
    <property type="match status" value="1"/>
</dbReference>
<protein>
    <recommendedName>
        <fullName evidence="6">Thiol-specific monooxygenase</fullName>
    </recommendedName>
</protein>
<keyword evidence="2" id="KW-0274">FAD</keyword>
<dbReference type="InterPro" id="IPR036188">
    <property type="entry name" value="FAD/NAD-bd_sf"/>
</dbReference>
<dbReference type="InterPro" id="IPR000960">
    <property type="entry name" value="Flavin_mOase"/>
</dbReference>
<evidence type="ECO:0000256" key="2">
    <source>
        <dbReference type="ARBA" id="ARBA00022827"/>
    </source>
</evidence>
<dbReference type="Gene3D" id="3.50.50.60">
    <property type="entry name" value="FAD/NAD(P)-binding domain"/>
    <property type="match status" value="2"/>
</dbReference>
<keyword evidence="3" id="KW-0560">Oxidoreductase</keyword>
<name>A0A9W4TW35_9ASCO</name>
<dbReference type="PRINTS" id="PR00419">
    <property type="entry name" value="ADXRDTASE"/>
</dbReference>
<keyword evidence="1" id="KW-0285">Flavoprotein</keyword>
<dbReference type="GO" id="GO:0050661">
    <property type="term" value="F:NADP binding"/>
    <property type="evidence" value="ECO:0007669"/>
    <property type="project" value="InterPro"/>
</dbReference>
<evidence type="ECO:0000256" key="3">
    <source>
        <dbReference type="ARBA" id="ARBA00023002"/>
    </source>
</evidence>
<dbReference type="Pfam" id="PF13738">
    <property type="entry name" value="Pyr_redox_3"/>
    <property type="match status" value="1"/>
</dbReference>
<evidence type="ECO:0000313" key="5">
    <source>
        <dbReference type="Proteomes" id="UP001152885"/>
    </source>
</evidence>
<gene>
    <name evidence="4" type="ORF">CANVERA_P2481</name>
</gene>
<dbReference type="GO" id="GO:0016491">
    <property type="term" value="F:oxidoreductase activity"/>
    <property type="evidence" value="ECO:0007669"/>
    <property type="project" value="UniProtKB-KW"/>
</dbReference>
<evidence type="ECO:0008006" key="6">
    <source>
        <dbReference type="Google" id="ProtNLM"/>
    </source>
</evidence>
<reference evidence="4" key="1">
    <citation type="submission" date="2022-12" db="EMBL/GenBank/DDBJ databases">
        <authorList>
            <person name="Brejova B."/>
        </authorList>
    </citation>
    <scope>NUCLEOTIDE SEQUENCE</scope>
</reference>
<proteinExistence type="predicted"/>
<dbReference type="SUPFAM" id="SSF51905">
    <property type="entry name" value="FAD/NAD(P)-binding domain"/>
    <property type="match status" value="2"/>
</dbReference>
<organism evidence="4 5">
    <name type="scientific">Candida verbasci</name>
    <dbReference type="NCBI Taxonomy" id="1227364"/>
    <lineage>
        <taxon>Eukaryota</taxon>
        <taxon>Fungi</taxon>
        <taxon>Dikarya</taxon>
        <taxon>Ascomycota</taxon>
        <taxon>Saccharomycotina</taxon>
        <taxon>Pichiomycetes</taxon>
        <taxon>Debaryomycetaceae</taxon>
        <taxon>Candida/Lodderomyces clade</taxon>
        <taxon>Candida</taxon>
    </lineage>
</organism>
<dbReference type="InterPro" id="IPR050346">
    <property type="entry name" value="FMO-like"/>
</dbReference>
<keyword evidence="5" id="KW-1185">Reference proteome</keyword>
<dbReference type="PIRSF" id="PIRSF000332">
    <property type="entry name" value="FMO"/>
    <property type="match status" value="1"/>
</dbReference>
<dbReference type="OrthoDB" id="66881at2759"/>
<comment type="caution">
    <text evidence="4">The sequence shown here is derived from an EMBL/GenBank/DDBJ whole genome shotgun (WGS) entry which is preliminary data.</text>
</comment>
<accession>A0A9W4TW35</accession>
<dbReference type="GO" id="GO:0050660">
    <property type="term" value="F:flavin adenine dinucleotide binding"/>
    <property type="evidence" value="ECO:0007669"/>
    <property type="project" value="InterPro"/>
</dbReference>
<evidence type="ECO:0000256" key="1">
    <source>
        <dbReference type="ARBA" id="ARBA00022630"/>
    </source>
</evidence>